<organism evidence="2 3">
    <name type="scientific">Pandoraea sputorum</name>
    <dbReference type="NCBI Taxonomy" id="93222"/>
    <lineage>
        <taxon>Bacteria</taxon>
        <taxon>Pseudomonadati</taxon>
        <taxon>Pseudomonadota</taxon>
        <taxon>Betaproteobacteria</taxon>
        <taxon>Burkholderiales</taxon>
        <taxon>Burkholderiaceae</taxon>
        <taxon>Pandoraea</taxon>
    </lineage>
</organism>
<dbReference type="AlphaFoldDB" id="A0A5E5BL20"/>
<protein>
    <submittedName>
        <fullName evidence="2">Uncharacterized protein</fullName>
    </submittedName>
</protein>
<dbReference type="Proteomes" id="UP000335538">
    <property type="component" value="Unassembled WGS sequence"/>
</dbReference>
<gene>
    <name evidence="2" type="ORF">PSP31121_05646</name>
</gene>
<feature type="region of interest" description="Disordered" evidence="1">
    <location>
        <begin position="17"/>
        <end position="39"/>
    </location>
</feature>
<name>A0A5E5BL20_9BURK</name>
<evidence type="ECO:0000313" key="2">
    <source>
        <dbReference type="EMBL" id="VVE86007.1"/>
    </source>
</evidence>
<proteinExistence type="predicted"/>
<evidence type="ECO:0000313" key="3">
    <source>
        <dbReference type="Proteomes" id="UP000335538"/>
    </source>
</evidence>
<evidence type="ECO:0000256" key="1">
    <source>
        <dbReference type="SAM" id="MobiDB-lite"/>
    </source>
</evidence>
<feature type="compositionally biased region" description="Basic and acidic residues" evidence="1">
    <location>
        <begin position="25"/>
        <end position="39"/>
    </location>
</feature>
<accession>A0A5E5BL20</accession>
<dbReference type="EMBL" id="CABPSR010000063">
    <property type="protein sequence ID" value="VVE86007.1"/>
    <property type="molecule type" value="Genomic_DNA"/>
</dbReference>
<feature type="compositionally biased region" description="Polar residues" evidence="1">
    <location>
        <begin position="180"/>
        <end position="191"/>
    </location>
</feature>
<feature type="region of interest" description="Disordered" evidence="1">
    <location>
        <begin position="170"/>
        <end position="191"/>
    </location>
</feature>
<reference evidence="2 3" key="1">
    <citation type="submission" date="2019-08" db="EMBL/GenBank/DDBJ databases">
        <authorList>
            <person name="Peeters C."/>
        </authorList>
    </citation>
    <scope>NUCLEOTIDE SEQUENCE [LARGE SCALE GENOMIC DNA]</scope>
    <source>
        <strain evidence="2 3">LMG 31121</strain>
    </source>
</reference>
<sequence>MPWVACVNLFGVVEGTGPRATMRSAPDDPKNGSSREDLFSDPVRRQAVVPFTSSIFSRRNTRWLIHWAGSEPPTPGCSRHQCRSRPDGLRLPTQFWRACWRAHKPPRWRVGAKALHAPSLRAAPSASQFGACQLSRRGPGGAGCSCPLAGAATCSLPCCATAPSINRKPPLVLDELHSPHTPQASARSQGS</sequence>